<dbReference type="AlphaFoldDB" id="A0A3P6T2X9"/>
<keyword evidence="3" id="KW-1133">Transmembrane helix</keyword>
<dbReference type="PANTHER" id="PTHR10151:SF114">
    <property type="entry name" value="ECTONUCLEOTIDE PYROPHOSPHATASE_PHOSPHODIESTERASE C27A7.3"/>
    <property type="match status" value="1"/>
</dbReference>
<dbReference type="EMBL" id="UYRX01000125">
    <property type="protein sequence ID" value="VDK74835.1"/>
    <property type="molecule type" value="Genomic_DNA"/>
</dbReference>
<evidence type="ECO:0000313" key="5">
    <source>
        <dbReference type="Proteomes" id="UP000277928"/>
    </source>
</evidence>
<feature type="transmembrane region" description="Helical" evidence="3">
    <location>
        <begin position="21"/>
        <end position="40"/>
    </location>
</feature>
<evidence type="ECO:0000256" key="1">
    <source>
        <dbReference type="ARBA" id="ARBA00022801"/>
    </source>
</evidence>
<dbReference type="Gene3D" id="3.40.570.10">
    <property type="entry name" value="Extracellular Endonuclease, subunit A"/>
    <property type="match status" value="1"/>
</dbReference>
<proteinExistence type="predicted"/>
<dbReference type="OrthoDB" id="415411at2759"/>
<evidence type="ECO:0000256" key="2">
    <source>
        <dbReference type="ARBA" id="ARBA00023180"/>
    </source>
</evidence>
<dbReference type="InterPro" id="IPR017850">
    <property type="entry name" value="Alkaline_phosphatase_core_sf"/>
</dbReference>
<evidence type="ECO:0000313" key="4">
    <source>
        <dbReference type="EMBL" id="VDK74835.1"/>
    </source>
</evidence>
<dbReference type="SUPFAM" id="SSF53649">
    <property type="entry name" value="Alkaline phosphatase-like"/>
    <property type="match status" value="1"/>
</dbReference>
<keyword evidence="3" id="KW-0472">Membrane</keyword>
<dbReference type="Pfam" id="PF01663">
    <property type="entry name" value="Phosphodiest"/>
    <property type="match status" value="1"/>
</dbReference>
<dbReference type="CDD" id="cd16018">
    <property type="entry name" value="Enpp"/>
    <property type="match status" value="1"/>
</dbReference>
<dbReference type="Proteomes" id="UP000277928">
    <property type="component" value="Unassembled WGS sequence"/>
</dbReference>
<sequence length="699" mass="79777">MSRREENMKLLKSMFSSTRKILSVVVATLIILSGFFIISVDRSAGENAAFQTPARCNLGVCKKKFQVPPLLIISYDGFRNSYLEQNITPAIQRLINCGTHSKYMLPVFPAKTFPNHYSIATGLYPAWHGIVDNRFYDTNFSAFFKKSTKEPGWYLGEPIWKTAQKAGLKSAVFFWPGSEAAGNLPNYWMKYDSSVAFTYRVDTIINWLKLPDDERPSLIHAYFEEPDAAGHKFGPHSQEVRTTMITMDGIINYLVRRLLEEDLMSCVNLILISDHGMQQMEKANFIAATNYTKVRPNDLFFSGTMARFQVNRSNSPSENGNTSFQATLQVRISVTKTWKDKEAYNRLGDHGYDNRIVSMRTIFIAVGPDIAENKEIDAFQNVELYNLFAYLLRIDAINVAPNNGTNGTLFAALRKPPPFPITNVAHSSDHCTDQINMKMCSCSHNCTLTNSTHQNCSMTLGSSVRASNDFTGTLCTLQFCDAIIHFDKELRKTVMVEGILRSDSWTESARTQANCITYIDKVTHDNSCKISHNENYSLISLFGNVDNYYMLDLARVLVPKDFVDEIWQHILNKAVEYMDKYANVWFFSGAIYDQEGDGVRDSNESIQMNYASHLFYIFMWCINPINRHTLCRDVSFVPYILPVNDKNLNCSEPEAYLYDHTARIRDIELLTGMEFFTDRNIWSDEEAIALRTLLTTEEQ</sequence>
<keyword evidence="1" id="KW-0378">Hydrolase</keyword>
<keyword evidence="3" id="KW-0812">Transmembrane</keyword>
<dbReference type="InterPro" id="IPR002591">
    <property type="entry name" value="Phosphodiest/P_Trfase"/>
</dbReference>
<reference evidence="4 5" key="1">
    <citation type="submission" date="2018-08" db="EMBL/GenBank/DDBJ databases">
        <authorList>
            <person name="Laetsch R D."/>
            <person name="Stevens L."/>
            <person name="Kumar S."/>
            <person name="Blaxter L. M."/>
        </authorList>
    </citation>
    <scope>NUCLEOTIDE SEQUENCE [LARGE SCALE GENOMIC DNA]</scope>
</reference>
<keyword evidence="2" id="KW-0325">Glycoprotein</keyword>
<dbReference type="GO" id="GO:0016787">
    <property type="term" value="F:hydrolase activity"/>
    <property type="evidence" value="ECO:0007669"/>
    <property type="project" value="UniProtKB-KW"/>
</dbReference>
<accession>A0A3P6T2X9</accession>
<gene>
    <name evidence="4" type="ORF">NLS_LOCUS2643</name>
</gene>
<dbReference type="PANTHER" id="PTHR10151">
    <property type="entry name" value="ECTONUCLEOTIDE PYROPHOSPHATASE/PHOSPHODIESTERASE"/>
    <property type="match status" value="1"/>
</dbReference>
<protein>
    <recommendedName>
        <fullName evidence="6">Extracellular Endonuclease subunit A domain-containing protein</fullName>
    </recommendedName>
</protein>
<dbReference type="Gene3D" id="3.40.720.10">
    <property type="entry name" value="Alkaline Phosphatase, subunit A"/>
    <property type="match status" value="1"/>
</dbReference>
<evidence type="ECO:0000256" key="3">
    <source>
        <dbReference type="SAM" id="Phobius"/>
    </source>
</evidence>
<keyword evidence="5" id="KW-1185">Reference proteome</keyword>
<dbReference type="InterPro" id="IPR044929">
    <property type="entry name" value="DNA/RNA_non-sp_Endonuclease_sf"/>
</dbReference>
<name>A0A3P6T2X9_LITSI</name>
<evidence type="ECO:0008006" key="6">
    <source>
        <dbReference type="Google" id="ProtNLM"/>
    </source>
</evidence>
<dbReference type="STRING" id="42156.A0A3P6T2X9"/>
<organism evidence="4 5">
    <name type="scientific">Litomosoides sigmodontis</name>
    <name type="common">Filarial nematode worm</name>
    <dbReference type="NCBI Taxonomy" id="42156"/>
    <lineage>
        <taxon>Eukaryota</taxon>
        <taxon>Metazoa</taxon>
        <taxon>Ecdysozoa</taxon>
        <taxon>Nematoda</taxon>
        <taxon>Chromadorea</taxon>
        <taxon>Rhabditida</taxon>
        <taxon>Spirurina</taxon>
        <taxon>Spiruromorpha</taxon>
        <taxon>Filarioidea</taxon>
        <taxon>Onchocercidae</taxon>
        <taxon>Litomosoides</taxon>
    </lineage>
</organism>